<dbReference type="Ensembl" id="ENSEBUT00000019776.1">
    <property type="protein sequence ID" value="ENSEBUP00000019200.1"/>
    <property type="gene ID" value="ENSEBUG00000011949.1"/>
</dbReference>
<keyword evidence="3" id="KW-0399">Innate immunity</keyword>
<keyword evidence="4" id="KW-0391">Immunity</keyword>
<evidence type="ECO:0000259" key="7">
    <source>
        <dbReference type="SMART" id="SM00240"/>
    </source>
</evidence>
<organism evidence="8 9">
    <name type="scientific">Eptatretus burgeri</name>
    <name type="common">Inshore hagfish</name>
    <dbReference type="NCBI Taxonomy" id="7764"/>
    <lineage>
        <taxon>Eukaryota</taxon>
        <taxon>Metazoa</taxon>
        <taxon>Chordata</taxon>
        <taxon>Craniata</taxon>
        <taxon>Vertebrata</taxon>
        <taxon>Cyclostomata</taxon>
        <taxon>Myxini</taxon>
        <taxon>Myxiniformes</taxon>
        <taxon>Myxinidae</taxon>
        <taxon>Eptatretinae</taxon>
        <taxon>Eptatretus</taxon>
    </lineage>
</organism>
<proteinExistence type="inferred from homology"/>
<dbReference type="AlphaFoldDB" id="A0A8C4QSH0"/>
<dbReference type="OMA" id="TITCLQM"/>
<dbReference type="InterPro" id="IPR033621">
    <property type="entry name" value="TIFA"/>
</dbReference>
<keyword evidence="9" id="KW-1185">Reference proteome</keyword>
<dbReference type="SUPFAM" id="SSF49879">
    <property type="entry name" value="SMAD/FHA domain"/>
    <property type="match status" value="1"/>
</dbReference>
<evidence type="ECO:0000313" key="9">
    <source>
        <dbReference type="Proteomes" id="UP000694388"/>
    </source>
</evidence>
<comment type="subcellular location">
    <subcellularLocation>
        <location evidence="1">Cytoplasm</location>
    </subcellularLocation>
</comment>
<evidence type="ECO:0000313" key="8">
    <source>
        <dbReference type="Ensembl" id="ENSEBUP00000019200.1"/>
    </source>
</evidence>
<dbReference type="Gene3D" id="2.60.200.20">
    <property type="match status" value="1"/>
</dbReference>
<dbReference type="GeneTree" id="ENSGT00940000171581"/>
<dbReference type="GO" id="GO:0043123">
    <property type="term" value="P:positive regulation of canonical NF-kappaB signal transduction"/>
    <property type="evidence" value="ECO:0007669"/>
    <property type="project" value="InterPro"/>
</dbReference>
<sequence>MQSFSPQAETEELPPILHLTFYHPQGACVFLLLPEREKYHKFEGHKVVTLGRADSCTLRLNHKRVSREQLQIRAWRPRPDTIVSFEVVNTSKQPLQLNGTMVGYLCRSALSAKSLLTFGEFEVFINIENGEAQDSFALTCKDSDESFRSETFSEFRHPILETGLFSSPFPETQPIGSHSEIMSSIRK</sequence>
<evidence type="ECO:0000256" key="5">
    <source>
        <dbReference type="ARBA" id="ARBA00038199"/>
    </source>
</evidence>
<reference evidence="8" key="1">
    <citation type="submission" date="2025-08" db="UniProtKB">
        <authorList>
            <consortium name="Ensembl"/>
        </authorList>
    </citation>
    <scope>IDENTIFICATION</scope>
</reference>
<protein>
    <recommendedName>
        <fullName evidence="6">TRAF-interacting protein with FHA domain-containing protein A</fullName>
    </recommendedName>
</protein>
<feature type="domain" description="FHA" evidence="7">
    <location>
        <begin position="47"/>
        <end position="102"/>
    </location>
</feature>
<keyword evidence="2" id="KW-0963">Cytoplasm</keyword>
<reference evidence="8" key="2">
    <citation type="submission" date="2025-09" db="UniProtKB">
        <authorList>
            <consortium name="Ensembl"/>
        </authorList>
    </citation>
    <scope>IDENTIFICATION</scope>
</reference>
<dbReference type="PANTHER" id="PTHR31266:SF2">
    <property type="entry name" value="TRAF-INTERACTING PROTEIN WITH FHA DOMAIN-CONTAINING PROTEIN A"/>
    <property type="match status" value="1"/>
</dbReference>
<evidence type="ECO:0000256" key="6">
    <source>
        <dbReference type="ARBA" id="ARBA00040160"/>
    </source>
</evidence>
<evidence type="ECO:0000256" key="1">
    <source>
        <dbReference type="ARBA" id="ARBA00004496"/>
    </source>
</evidence>
<evidence type="ECO:0000256" key="4">
    <source>
        <dbReference type="ARBA" id="ARBA00022859"/>
    </source>
</evidence>
<dbReference type="PANTHER" id="PTHR31266">
    <property type="entry name" value="TRAF-INTERACTING PROTEIN WITH FHA DOMAIN-CONTAINING PROTEIN A FAMILY MEMBER"/>
    <property type="match status" value="1"/>
</dbReference>
<dbReference type="InterPro" id="IPR000253">
    <property type="entry name" value="FHA_dom"/>
</dbReference>
<name>A0A8C4QSH0_EPTBU</name>
<dbReference type="SMART" id="SM00240">
    <property type="entry name" value="FHA"/>
    <property type="match status" value="1"/>
</dbReference>
<dbReference type="Proteomes" id="UP000694388">
    <property type="component" value="Unplaced"/>
</dbReference>
<evidence type="ECO:0000256" key="2">
    <source>
        <dbReference type="ARBA" id="ARBA00022490"/>
    </source>
</evidence>
<dbReference type="GO" id="GO:0045087">
    <property type="term" value="P:innate immune response"/>
    <property type="evidence" value="ECO:0007669"/>
    <property type="project" value="UniProtKB-KW"/>
</dbReference>
<dbReference type="GO" id="GO:0005737">
    <property type="term" value="C:cytoplasm"/>
    <property type="evidence" value="ECO:0007669"/>
    <property type="project" value="UniProtKB-SubCell"/>
</dbReference>
<dbReference type="Pfam" id="PF00498">
    <property type="entry name" value="FHA"/>
    <property type="match status" value="1"/>
</dbReference>
<accession>A0A8C4QSH0</accession>
<evidence type="ECO:0000256" key="3">
    <source>
        <dbReference type="ARBA" id="ARBA00022588"/>
    </source>
</evidence>
<dbReference type="InterPro" id="IPR008984">
    <property type="entry name" value="SMAD_FHA_dom_sf"/>
</dbReference>
<comment type="similarity">
    <text evidence="5">Belongs to the TIFA family.</text>
</comment>